<keyword evidence="6" id="KW-0539">Nucleus</keyword>
<dbReference type="GO" id="GO:0005856">
    <property type="term" value="C:cytoskeleton"/>
    <property type="evidence" value="ECO:0007669"/>
    <property type="project" value="UniProtKB-SubCell"/>
</dbReference>
<evidence type="ECO:0000256" key="1">
    <source>
        <dbReference type="ARBA" id="ARBA00004123"/>
    </source>
</evidence>
<dbReference type="Pfam" id="PF00022">
    <property type="entry name" value="Actin"/>
    <property type="match status" value="1"/>
</dbReference>
<dbReference type="STRING" id="7167.A0A182FH22"/>
<dbReference type="CDD" id="cd10210">
    <property type="entry name" value="ASKHA_NBD_Arp6"/>
    <property type="match status" value="1"/>
</dbReference>
<comment type="similarity">
    <text evidence="3">Belongs to the actin family. ARP6 subfamily.</text>
</comment>
<dbReference type="AlphaFoldDB" id="A0A182FH22"/>
<name>A0A182FH22_ANOAL</name>
<evidence type="ECO:0000256" key="2">
    <source>
        <dbReference type="ARBA" id="ARBA00004245"/>
    </source>
</evidence>
<dbReference type="FunFam" id="3.90.640.10:FF:000014">
    <property type="entry name" value="Putative actin-related protein 6"/>
    <property type="match status" value="1"/>
</dbReference>
<evidence type="ECO:0000256" key="7">
    <source>
        <dbReference type="ARBA" id="ARBA00074635"/>
    </source>
</evidence>
<sequence>MGDGNVFILDNGAFYAKLGMSDEEEPKTILNCITKAKSERRRPFVGNQIDECRDVSGLFYILCFQRGYLVNWDVQKTVWDYFFSSECYPVQFSETPLLITEPLFNFGSIQEAMLEILYEEYDCDAVCKTTAVDMAAFNYTHGPETMERKKPLCCVVVETGFSFTHIVPFIKGTKVREAIRRIDVGGKVLTNHLKEIISYRQLNVMDESHVINQVKEDSCFVSQNFVEDMRIARKRFPDNTIVRDYMLPDYTQIRRGFLRKPNEQPLSEAADGGEELQAIRLGNERFVIPEILFHPSDVGIQQMGIPEAIVDAINACAEETRPHLFANIIVCGGCALFPGMQTRVEKDVRALAPDEYEVNVMVPKNPITYAWQGGKQYSQSLSFLKSCMSRNQYEEYGTKHLVEKYES</sequence>
<evidence type="ECO:0000256" key="6">
    <source>
        <dbReference type="ARBA" id="ARBA00023242"/>
    </source>
</evidence>
<keyword evidence="5" id="KW-0206">Cytoskeleton</keyword>
<dbReference type="GO" id="GO:0005634">
    <property type="term" value="C:nucleus"/>
    <property type="evidence" value="ECO:0007669"/>
    <property type="project" value="UniProtKB-SubCell"/>
</dbReference>
<dbReference type="VEuPathDB" id="VectorBase:AALB005815"/>
<dbReference type="Gene3D" id="2.30.36.70">
    <property type="entry name" value="Actin, Chain A, domain 2"/>
    <property type="match status" value="1"/>
</dbReference>
<dbReference type="GeneID" id="118467084"/>
<evidence type="ECO:0000313" key="9">
    <source>
        <dbReference type="Proteomes" id="UP000069272"/>
    </source>
</evidence>
<protein>
    <recommendedName>
        <fullName evidence="7">Actin-related protein 6</fullName>
    </recommendedName>
</protein>
<dbReference type="OrthoDB" id="6220758at2759"/>
<dbReference type="EnsemblMetazoa" id="AALB005815-RA">
    <property type="protein sequence ID" value="AALB005815-PA"/>
    <property type="gene ID" value="AALB005815"/>
</dbReference>
<dbReference type="InterPro" id="IPR043129">
    <property type="entry name" value="ATPase_NBD"/>
</dbReference>
<reference evidence="8" key="2">
    <citation type="submission" date="2022-08" db="UniProtKB">
        <authorList>
            <consortium name="EnsemblMetazoa"/>
        </authorList>
    </citation>
    <scope>IDENTIFICATION</scope>
    <source>
        <strain evidence="8">STECLA/ALBI9_A</strain>
    </source>
</reference>
<keyword evidence="4" id="KW-0963">Cytoplasm</keyword>
<keyword evidence="9" id="KW-1185">Reference proteome</keyword>
<dbReference type="KEGG" id="aali:118467084"/>
<dbReference type="SMART" id="SM00268">
    <property type="entry name" value="ACTIN"/>
    <property type="match status" value="1"/>
</dbReference>
<dbReference type="Gene3D" id="3.30.420.40">
    <property type="match status" value="2"/>
</dbReference>
<dbReference type="Proteomes" id="UP000069272">
    <property type="component" value="Chromosome 3L"/>
</dbReference>
<dbReference type="PANTHER" id="PTHR11937">
    <property type="entry name" value="ACTIN"/>
    <property type="match status" value="1"/>
</dbReference>
<accession>A0A182FH22</accession>
<proteinExistence type="inferred from homology"/>
<evidence type="ECO:0000313" key="8">
    <source>
        <dbReference type="EnsemblMetazoa" id="AALB005815-PA"/>
    </source>
</evidence>
<dbReference type="InterPro" id="IPR004000">
    <property type="entry name" value="Actin"/>
</dbReference>
<organism evidence="8 9">
    <name type="scientific">Anopheles albimanus</name>
    <name type="common">New world malaria mosquito</name>
    <dbReference type="NCBI Taxonomy" id="7167"/>
    <lineage>
        <taxon>Eukaryota</taxon>
        <taxon>Metazoa</taxon>
        <taxon>Ecdysozoa</taxon>
        <taxon>Arthropoda</taxon>
        <taxon>Hexapoda</taxon>
        <taxon>Insecta</taxon>
        <taxon>Pterygota</taxon>
        <taxon>Neoptera</taxon>
        <taxon>Endopterygota</taxon>
        <taxon>Diptera</taxon>
        <taxon>Nematocera</taxon>
        <taxon>Culicoidea</taxon>
        <taxon>Culicidae</taxon>
        <taxon>Anophelinae</taxon>
        <taxon>Anopheles</taxon>
    </lineage>
</organism>
<dbReference type="VEuPathDB" id="VectorBase:AALB20_032705"/>
<evidence type="ECO:0000256" key="4">
    <source>
        <dbReference type="ARBA" id="ARBA00022490"/>
    </source>
</evidence>
<dbReference type="RefSeq" id="XP_035793017.1">
    <property type="nucleotide sequence ID" value="XM_035937124.1"/>
</dbReference>
<comment type="subcellular location">
    <subcellularLocation>
        <location evidence="2">Cytoplasm</location>
        <location evidence="2">Cytoskeleton</location>
    </subcellularLocation>
    <subcellularLocation>
        <location evidence="1">Nucleus</location>
    </subcellularLocation>
</comment>
<reference evidence="8 9" key="1">
    <citation type="journal article" date="2017" name="G3 (Bethesda)">
        <title>The Physical Genome Mapping of Anopheles albimanus Corrected Scaffold Misassemblies and Identified Interarm Rearrangements in Genus Anopheles.</title>
        <authorList>
            <person name="Artemov G.N."/>
            <person name="Peery A.N."/>
            <person name="Jiang X."/>
            <person name="Tu Z."/>
            <person name="Stegniy V.N."/>
            <person name="Sharakhova M.V."/>
            <person name="Sharakhov I.V."/>
        </authorList>
    </citation>
    <scope>NUCLEOTIDE SEQUENCE [LARGE SCALE GENOMIC DNA]</scope>
    <source>
        <strain evidence="8 9">ALBI9_A</strain>
    </source>
</reference>
<dbReference type="Gene3D" id="3.90.640.10">
    <property type="entry name" value="Actin, Chain A, domain 4"/>
    <property type="match status" value="1"/>
</dbReference>
<evidence type="ECO:0000256" key="5">
    <source>
        <dbReference type="ARBA" id="ARBA00023212"/>
    </source>
</evidence>
<dbReference type="SUPFAM" id="SSF53067">
    <property type="entry name" value="Actin-like ATPase domain"/>
    <property type="match status" value="2"/>
</dbReference>
<dbReference type="FunFam" id="2.30.36.70:FF:000003">
    <property type="entry name" value="Actin-related protein 6"/>
    <property type="match status" value="1"/>
</dbReference>
<dbReference type="CTD" id="32514"/>
<evidence type="ECO:0000256" key="3">
    <source>
        <dbReference type="ARBA" id="ARBA00005665"/>
    </source>
</evidence>